<evidence type="ECO:0000313" key="3">
    <source>
        <dbReference type="EMBL" id="OOG21036.1"/>
    </source>
</evidence>
<dbReference type="GO" id="GO:0005737">
    <property type="term" value="C:cytoplasm"/>
    <property type="evidence" value="ECO:0007669"/>
    <property type="project" value="TreeGrafter"/>
</dbReference>
<evidence type="ECO:0000259" key="2">
    <source>
        <dbReference type="Pfam" id="PF01965"/>
    </source>
</evidence>
<proteinExistence type="predicted"/>
<dbReference type="PANTHER" id="PTHR48094">
    <property type="entry name" value="PROTEIN/NUCLEIC ACID DEGLYCASE DJ-1-RELATED"/>
    <property type="match status" value="1"/>
</dbReference>
<reference evidence="3 4" key="1">
    <citation type="submission" date="2017-02" db="EMBL/GenBank/DDBJ databases">
        <title>Genomic diversity within the haloalkaliphilic genus Thioalkalivibrio.</title>
        <authorList>
            <person name="Ahn A.-C."/>
            <person name="Meier-Kolthoff J."/>
            <person name="Overmars L."/>
            <person name="Richter M."/>
            <person name="Woyke T."/>
            <person name="Sorokin D.Y."/>
            <person name="Muyzer G."/>
        </authorList>
    </citation>
    <scope>NUCLEOTIDE SEQUENCE [LARGE SCALE GENOMIC DNA]</scope>
    <source>
        <strain evidence="3 4">ALJD</strain>
    </source>
</reference>
<dbReference type="STRING" id="108003.B1C78_16670"/>
<name>A0A1V3N896_9GAMM</name>
<dbReference type="InterPro" id="IPR029062">
    <property type="entry name" value="Class_I_gatase-like"/>
</dbReference>
<accession>A0A1V3N896</accession>
<dbReference type="PANTHER" id="PTHR48094:SF12">
    <property type="entry name" value="PARKINSON DISEASE PROTEIN 7 HOMOLOG"/>
    <property type="match status" value="1"/>
</dbReference>
<gene>
    <name evidence="3" type="ORF">B1C78_16670</name>
</gene>
<keyword evidence="4" id="KW-1185">Reference proteome</keyword>
<dbReference type="AlphaFoldDB" id="A0A1V3N896"/>
<keyword evidence="1" id="KW-0677">Repeat</keyword>
<dbReference type="GO" id="GO:1903189">
    <property type="term" value="P:glyoxal metabolic process"/>
    <property type="evidence" value="ECO:0007669"/>
    <property type="project" value="TreeGrafter"/>
</dbReference>
<comment type="caution">
    <text evidence="3">The sequence shown here is derived from an EMBL/GenBank/DDBJ whole genome shotgun (WGS) entry which is preliminary data.</text>
</comment>
<dbReference type="Pfam" id="PF01965">
    <property type="entry name" value="DJ-1_PfpI"/>
    <property type="match status" value="1"/>
</dbReference>
<evidence type="ECO:0000256" key="1">
    <source>
        <dbReference type="ARBA" id="ARBA00022737"/>
    </source>
</evidence>
<dbReference type="Gene3D" id="3.40.50.880">
    <property type="match status" value="1"/>
</dbReference>
<organism evidence="3 4">
    <name type="scientific">Thioalkalivibrio denitrificans</name>
    <dbReference type="NCBI Taxonomy" id="108003"/>
    <lineage>
        <taxon>Bacteria</taxon>
        <taxon>Pseudomonadati</taxon>
        <taxon>Pseudomonadota</taxon>
        <taxon>Gammaproteobacteria</taxon>
        <taxon>Chromatiales</taxon>
        <taxon>Ectothiorhodospiraceae</taxon>
        <taxon>Thioalkalivibrio</taxon>
    </lineage>
</organism>
<dbReference type="FunFam" id="3.40.50.880:FF:000015">
    <property type="entry name" value="Protein DJ-1 homolog C"/>
    <property type="match status" value="1"/>
</dbReference>
<dbReference type="OrthoDB" id="9803764at2"/>
<dbReference type="InterPro" id="IPR050325">
    <property type="entry name" value="Prot/Nucl_acid_deglycase"/>
</dbReference>
<dbReference type="InterPro" id="IPR002818">
    <property type="entry name" value="DJ-1/PfpI"/>
</dbReference>
<dbReference type="SUPFAM" id="SSF52317">
    <property type="entry name" value="Class I glutamine amidotransferase-like"/>
    <property type="match status" value="1"/>
</dbReference>
<evidence type="ECO:0000313" key="4">
    <source>
        <dbReference type="Proteomes" id="UP000189462"/>
    </source>
</evidence>
<dbReference type="RefSeq" id="WP_077280269.1">
    <property type="nucleotide sequence ID" value="NZ_MVBK01000140.1"/>
</dbReference>
<protein>
    <submittedName>
        <fullName evidence="3">DJ-1 family protein</fullName>
    </submittedName>
</protein>
<dbReference type="NCBIfam" id="TIGR01383">
    <property type="entry name" value="not_thiJ"/>
    <property type="match status" value="1"/>
</dbReference>
<dbReference type="CDD" id="cd03135">
    <property type="entry name" value="GATase1_DJ-1"/>
    <property type="match status" value="1"/>
</dbReference>
<dbReference type="Proteomes" id="UP000189462">
    <property type="component" value="Unassembled WGS sequence"/>
</dbReference>
<dbReference type="EMBL" id="MVBK01000140">
    <property type="protein sequence ID" value="OOG21036.1"/>
    <property type="molecule type" value="Genomic_DNA"/>
</dbReference>
<dbReference type="InterPro" id="IPR006287">
    <property type="entry name" value="DJ-1"/>
</dbReference>
<feature type="domain" description="DJ-1/PfpI" evidence="2">
    <location>
        <begin position="3"/>
        <end position="166"/>
    </location>
</feature>
<sequence length="185" mass="19815">MASILIPLANGSEELEAVTLIDLFRRAGFEVVTAGLEPGPIKCSRGTVILPDQTLDEAEDRDYDLMVLPGGLPGADNLNADPRIHRLLNKLSEQGRFVGAICAAPKVLADAGLLKGKRATSFPGVLESMELGDDTTLTVETVQRDGNVITSRGPGTAMDFALDLIELLAGPEKRRQVEEPLQRPT</sequence>